<protein>
    <recommendedName>
        <fullName evidence="4">NADH:flavin oxidoreductase/NADH oxidase N-terminal domain-containing protein</fullName>
    </recommendedName>
</protein>
<feature type="region of interest" description="Disordered" evidence="1">
    <location>
        <begin position="17"/>
        <end position="48"/>
    </location>
</feature>
<comment type="caution">
    <text evidence="2">The sequence shown here is derived from an EMBL/GenBank/DDBJ whole genome shotgun (WGS) entry which is preliminary data.</text>
</comment>
<dbReference type="Gene3D" id="3.20.20.70">
    <property type="entry name" value="Aldolase class I"/>
    <property type="match status" value="1"/>
</dbReference>
<dbReference type="SUPFAM" id="SSF51395">
    <property type="entry name" value="FMN-linked oxidoreductases"/>
    <property type="match status" value="1"/>
</dbReference>
<gene>
    <name evidence="2" type="ORF">ACIA8P_47110</name>
</gene>
<keyword evidence="3" id="KW-1185">Reference proteome</keyword>
<evidence type="ECO:0008006" key="4">
    <source>
        <dbReference type="Google" id="ProtNLM"/>
    </source>
</evidence>
<accession>A0ABW7YHX7</accession>
<evidence type="ECO:0000313" key="2">
    <source>
        <dbReference type="EMBL" id="MFI5682029.1"/>
    </source>
</evidence>
<dbReference type="EMBL" id="JBITDC010000037">
    <property type="protein sequence ID" value="MFI5682029.1"/>
    <property type="molecule type" value="Genomic_DNA"/>
</dbReference>
<evidence type="ECO:0000313" key="3">
    <source>
        <dbReference type="Proteomes" id="UP001612415"/>
    </source>
</evidence>
<dbReference type="RefSeq" id="WP_398663184.1">
    <property type="nucleotide sequence ID" value="NZ_JBITDC010000037.1"/>
</dbReference>
<reference evidence="2 3" key="1">
    <citation type="submission" date="2024-10" db="EMBL/GenBank/DDBJ databases">
        <title>The Natural Products Discovery Center: Release of the First 8490 Sequenced Strains for Exploring Actinobacteria Biosynthetic Diversity.</title>
        <authorList>
            <person name="Kalkreuter E."/>
            <person name="Kautsar S.A."/>
            <person name="Yang D."/>
            <person name="Bader C.D."/>
            <person name="Teijaro C.N."/>
            <person name="Fluegel L."/>
            <person name="Davis C.M."/>
            <person name="Simpson J.R."/>
            <person name="Lauterbach L."/>
            <person name="Steele A.D."/>
            <person name="Gui C."/>
            <person name="Meng S."/>
            <person name="Li G."/>
            <person name="Viehrig K."/>
            <person name="Ye F."/>
            <person name="Su P."/>
            <person name="Kiefer A.F."/>
            <person name="Nichols A."/>
            <person name="Cepeda A.J."/>
            <person name="Yan W."/>
            <person name="Fan B."/>
            <person name="Jiang Y."/>
            <person name="Adhikari A."/>
            <person name="Zheng C.-J."/>
            <person name="Schuster L."/>
            <person name="Cowan T.M."/>
            <person name="Smanski M.J."/>
            <person name="Chevrette M.G."/>
            <person name="De Carvalho L.P.S."/>
            <person name="Shen B."/>
        </authorList>
    </citation>
    <scope>NUCLEOTIDE SEQUENCE [LARGE SCALE GENOMIC DNA]</scope>
    <source>
        <strain evidence="2 3">NPDC051599</strain>
    </source>
</reference>
<name>A0ABW7YHX7_STRCE</name>
<sequence length="48" mass="5361">MVVGRALIANPDLVERWQGGHPENEPRPELFYGPGAEGYTDYPFLETA</sequence>
<dbReference type="InterPro" id="IPR013785">
    <property type="entry name" value="Aldolase_TIM"/>
</dbReference>
<dbReference type="Proteomes" id="UP001612415">
    <property type="component" value="Unassembled WGS sequence"/>
</dbReference>
<evidence type="ECO:0000256" key="1">
    <source>
        <dbReference type="SAM" id="MobiDB-lite"/>
    </source>
</evidence>
<organism evidence="2 3">
    <name type="scientific">Streptomyces cellulosae</name>
    <dbReference type="NCBI Taxonomy" id="1968"/>
    <lineage>
        <taxon>Bacteria</taxon>
        <taxon>Bacillati</taxon>
        <taxon>Actinomycetota</taxon>
        <taxon>Actinomycetes</taxon>
        <taxon>Kitasatosporales</taxon>
        <taxon>Streptomycetaceae</taxon>
        <taxon>Streptomyces</taxon>
    </lineage>
</organism>
<proteinExistence type="predicted"/>